<dbReference type="AlphaFoldDB" id="A0A542YM35"/>
<organism evidence="1 2">
    <name type="scientific">Ornithinicoccus hortensis</name>
    <dbReference type="NCBI Taxonomy" id="82346"/>
    <lineage>
        <taxon>Bacteria</taxon>
        <taxon>Bacillati</taxon>
        <taxon>Actinomycetota</taxon>
        <taxon>Actinomycetes</taxon>
        <taxon>Micrococcales</taxon>
        <taxon>Intrasporangiaceae</taxon>
        <taxon>Ornithinicoccus</taxon>
    </lineage>
</organism>
<dbReference type="Pfam" id="PF12840">
    <property type="entry name" value="HTH_20"/>
    <property type="match status" value="1"/>
</dbReference>
<dbReference type="InterPro" id="IPR036390">
    <property type="entry name" value="WH_DNA-bd_sf"/>
</dbReference>
<proteinExistence type="predicted"/>
<name>A0A542YM35_9MICO</name>
<evidence type="ECO:0000313" key="1">
    <source>
        <dbReference type="EMBL" id="TQL49145.1"/>
    </source>
</evidence>
<accession>A0A542YM35</accession>
<dbReference type="SUPFAM" id="SSF46785">
    <property type="entry name" value="Winged helix' DNA-binding domain"/>
    <property type="match status" value="1"/>
</dbReference>
<sequence length="220" mass="23303">MDPSGADPGDDGLRGLSALADPARRRLYDAVAAHDEPVGRDAAARSCGITRTLAAYHLDRLVEAGLLEVSYARPTGAGGPGAGRPAKLYRRVREDRTVSIPPRDYELLADLLAGAVGAEAGGEVRAALLRAAAAQGRAAAGADESLSEVLRARGYEPQTDERGDLVLRNCPFRRLSRAHTELVCGLNEALLQGLLEGRGEDPARAELRPHDDHCCVVIRG</sequence>
<dbReference type="InterPro" id="IPR011991">
    <property type="entry name" value="ArsR-like_HTH"/>
</dbReference>
<dbReference type="Gene3D" id="1.10.10.10">
    <property type="entry name" value="Winged helix-like DNA-binding domain superfamily/Winged helix DNA-binding domain"/>
    <property type="match status" value="1"/>
</dbReference>
<reference evidence="1 2" key="1">
    <citation type="submission" date="2019-06" db="EMBL/GenBank/DDBJ databases">
        <title>Sequencing the genomes of 1000 actinobacteria strains.</title>
        <authorList>
            <person name="Klenk H.-P."/>
        </authorList>
    </citation>
    <scope>NUCLEOTIDE SEQUENCE [LARGE SCALE GENOMIC DNA]</scope>
    <source>
        <strain evidence="1 2">DSM 12335</strain>
    </source>
</reference>
<dbReference type="RefSeq" id="WP_141783438.1">
    <property type="nucleotide sequence ID" value="NZ_BAAAIK010000008.1"/>
</dbReference>
<comment type="caution">
    <text evidence="1">The sequence shown here is derived from an EMBL/GenBank/DDBJ whole genome shotgun (WGS) entry which is preliminary data.</text>
</comment>
<dbReference type="EMBL" id="VFOP01000001">
    <property type="protein sequence ID" value="TQL49145.1"/>
    <property type="molecule type" value="Genomic_DNA"/>
</dbReference>
<dbReference type="InterPro" id="IPR036388">
    <property type="entry name" value="WH-like_DNA-bd_sf"/>
</dbReference>
<dbReference type="CDD" id="cd00090">
    <property type="entry name" value="HTH_ARSR"/>
    <property type="match status" value="1"/>
</dbReference>
<evidence type="ECO:0000313" key="2">
    <source>
        <dbReference type="Proteomes" id="UP000319516"/>
    </source>
</evidence>
<protein>
    <submittedName>
        <fullName evidence="1">Putative ArsR family transcriptional regulator</fullName>
    </submittedName>
</protein>
<dbReference type="Proteomes" id="UP000319516">
    <property type="component" value="Unassembled WGS sequence"/>
</dbReference>
<dbReference type="OrthoDB" id="3399802at2"/>
<keyword evidence="2" id="KW-1185">Reference proteome</keyword>
<gene>
    <name evidence="1" type="ORF">FB467_0210</name>
</gene>